<dbReference type="AlphaFoldDB" id="A0A6H5FVJ6"/>
<gene>
    <name evidence="1" type="ORF">NTEN_LOCUS593</name>
</gene>
<protein>
    <submittedName>
        <fullName evidence="1">Uncharacterized protein</fullName>
    </submittedName>
</protein>
<sequence length="83" mass="9009">MAQVEAGGGSLSVEFGNGAHGSQCAVLSFFASLLNGRRRSGTGAFQFIGPAFMKESLPHQLGNRLIPFNLFTKRSRWQSSEDF</sequence>
<reference evidence="1 2" key="1">
    <citation type="submission" date="2020-02" db="EMBL/GenBank/DDBJ databases">
        <authorList>
            <person name="Ferguson B K."/>
        </authorList>
    </citation>
    <scope>NUCLEOTIDE SEQUENCE [LARGE SCALE GENOMIC DNA]</scope>
</reference>
<organism evidence="1 2">
    <name type="scientific">Nesidiocoris tenuis</name>
    <dbReference type="NCBI Taxonomy" id="355587"/>
    <lineage>
        <taxon>Eukaryota</taxon>
        <taxon>Metazoa</taxon>
        <taxon>Ecdysozoa</taxon>
        <taxon>Arthropoda</taxon>
        <taxon>Hexapoda</taxon>
        <taxon>Insecta</taxon>
        <taxon>Pterygota</taxon>
        <taxon>Neoptera</taxon>
        <taxon>Paraneoptera</taxon>
        <taxon>Hemiptera</taxon>
        <taxon>Heteroptera</taxon>
        <taxon>Panheteroptera</taxon>
        <taxon>Cimicomorpha</taxon>
        <taxon>Miridae</taxon>
        <taxon>Dicyphina</taxon>
        <taxon>Nesidiocoris</taxon>
    </lineage>
</organism>
<keyword evidence="2" id="KW-1185">Reference proteome</keyword>
<dbReference type="EMBL" id="CADCXU010001067">
    <property type="protein sequence ID" value="CAA9993698.1"/>
    <property type="molecule type" value="Genomic_DNA"/>
</dbReference>
<evidence type="ECO:0000313" key="1">
    <source>
        <dbReference type="EMBL" id="CAA9993698.1"/>
    </source>
</evidence>
<accession>A0A6H5FVJ6</accession>
<name>A0A6H5FVJ6_9HEMI</name>
<evidence type="ECO:0000313" key="2">
    <source>
        <dbReference type="Proteomes" id="UP000479000"/>
    </source>
</evidence>
<proteinExistence type="predicted"/>
<feature type="non-terminal residue" evidence="1">
    <location>
        <position position="83"/>
    </location>
</feature>
<dbReference type="Proteomes" id="UP000479000">
    <property type="component" value="Unassembled WGS sequence"/>
</dbReference>